<comment type="subcellular location">
    <subcellularLocation>
        <location evidence="1 5 6">Nucleus</location>
    </subcellularLocation>
</comment>
<keyword evidence="2 5" id="KW-0238">DNA-binding</keyword>
<evidence type="ECO:0000256" key="4">
    <source>
        <dbReference type="ARBA" id="ARBA00023242"/>
    </source>
</evidence>
<proteinExistence type="predicted"/>
<feature type="region of interest" description="Disordered" evidence="7">
    <location>
        <begin position="76"/>
        <end position="100"/>
    </location>
</feature>
<dbReference type="Pfam" id="PF00046">
    <property type="entry name" value="Homeodomain"/>
    <property type="match status" value="2"/>
</dbReference>
<dbReference type="SUPFAM" id="SSF46689">
    <property type="entry name" value="Homeodomain-like"/>
    <property type="match status" value="2"/>
</dbReference>
<evidence type="ECO:0000256" key="3">
    <source>
        <dbReference type="ARBA" id="ARBA00023155"/>
    </source>
</evidence>
<dbReference type="OMA" id="PCIATRE"/>
<reference evidence="9" key="1">
    <citation type="submission" date="2025-08" db="UniProtKB">
        <authorList>
            <consortium name="Ensembl"/>
        </authorList>
    </citation>
    <scope>IDENTIFICATION</scope>
</reference>
<feature type="compositionally biased region" description="Low complexity" evidence="7">
    <location>
        <begin position="262"/>
        <end position="282"/>
    </location>
</feature>
<dbReference type="GO" id="GO:0000977">
    <property type="term" value="F:RNA polymerase II transcription regulatory region sequence-specific DNA binding"/>
    <property type="evidence" value="ECO:0000318"/>
    <property type="project" value="GO_Central"/>
</dbReference>
<dbReference type="InterPro" id="IPR009057">
    <property type="entry name" value="Homeodomain-like_sf"/>
</dbReference>
<dbReference type="PANTHER" id="PTHR46123:SF3">
    <property type="entry name" value="DOUBLE HOMEOBOX PROTEIN 1-RELATED"/>
    <property type="match status" value="1"/>
</dbReference>
<evidence type="ECO:0000256" key="5">
    <source>
        <dbReference type="PROSITE-ProRule" id="PRU00108"/>
    </source>
</evidence>
<dbReference type="Gene3D" id="1.10.10.60">
    <property type="entry name" value="Homeodomain-like"/>
    <property type="match status" value="2"/>
</dbReference>
<keyword evidence="10" id="KW-1185">Reference proteome</keyword>
<keyword evidence="3 5" id="KW-0371">Homeobox</keyword>
<dbReference type="Proteomes" id="UP000002277">
    <property type="component" value="Unplaced"/>
</dbReference>
<dbReference type="AlphaFoldDB" id="A0A2I3SV72"/>
<evidence type="ECO:0000256" key="6">
    <source>
        <dbReference type="RuleBase" id="RU000682"/>
    </source>
</evidence>
<reference evidence="9" key="2">
    <citation type="submission" date="2025-09" db="UniProtKB">
        <authorList>
            <consortium name="Ensembl"/>
        </authorList>
    </citation>
    <scope>IDENTIFICATION</scope>
</reference>
<accession>A0A2I3SV72</accession>
<evidence type="ECO:0000256" key="7">
    <source>
        <dbReference type="SAM" id="MobiDB-lite"/>
    </source>
</evidence>
<feature type="compositionally biased region" description="Basic and acidic residues" evidence="7">
    <location>
        <begin position="245"/>
        <end position="254"/>
    </location>
</feature>
<dbReference type="PANTHER" id="PTHR46123">
    <property type="entry name" value="MIX-TYPE HOMEOBOX GENE 1-RELATED"/>
    <property type="match status" value="1"/>
</dbReference>
<evidence type="ECO:0000313" key="9">
    <source>
        <dbReference type="Ensembl" id="ENSPTRP00000080857.1"/>
    </source>
</evidence>
<protein>
    <recommendedName>
        <fullName evidence="8">Homeobox domain-containing protein</fullName>
    </recommendedName>
</protein>
<dbReference type="InParanoid" id="A0A2I3SV72"/>
<name>A0A2I3SV72_PANTR</name>
<dbReference type="InterPro" id="IPR001356">
    <property type="entry name" value="HD"/>
</dbReference>
<dbReference type="GO" id="GO:0005634">
    <property type="term" value="C:nucleus"/>
    <property type="evidence" value="ECO:0000318"/>
    <property type="project" value="GO_Central"/>
</dbReference>
<organism evidence="9 10">
    <name type="scientific">Pan troglodytes</name>
    <name type="common">Chimpanzee</name>
    <dbReference type="NCBI Taxonomy" id="9598"/>
    <lineage>
        <taxon>Eukaryota</taxon>
        <taxon>Metazoa</taxon>
        <taxon>Chordata</taxon>
        <taxon>Craniata</taxon>
        <taxon>Vertebrata</taxon>
        <taxon>Euteleostomi</taxon>
        <taxon>Mammalia</taxon>
        <taxon>Eutheria</taxon>
        <taxon>Euarchontoglires</taxon>
        <taxon>Primates</taxon>
        <taxon>Haplorrhini</taxon>
        <taxon>Catarrhini</taxon>
        <taxon>Hominidae</taxon>
        <taxon>Pan</taxon>
    </lineage>
</organism>
<dbReference type="GeneTree" id="ENSGT00940000154537"/>
<dbReference type="PROSITE" id="PS50071">
    <property type="entry name" value="HOMEOBOX_2"/>
    <property type="match status" value="2"/>
</dbReference>
<feature type="DNA-binding region" description="Homeobox" evidence="5">
    <location>
        <begin position="19"/>
        <end position="78"/>
    </location>
</feature>
<sequence>MALPTSSDSTLTAEAQGWGRRRRLVSTPSQSEALRACFERNPYPGIATRERLAQAIGIPYPRVHIWFQNERSRKLKKDWRRGPQERRQKRATVTGSQTKDRFPCIATREDPARETGLPESRIQIWFQNRTARHPGQAGRAPAQAGGLCNAAPSGCHHAPSWVAFLHTGAWGTGLPAPHVPCAPGALPQGQGSRAVPMLQPSQAAPAEGISQPALAVRDFAYAAPSPPEGVLSHPQTPRWPPHPGKSREDGDPQRDGLPGSCAMGQPGPAQAGPQGQGVLAPPTSQGSPWWGLGRGPQVAGAAWEPQAGAAPPHQPAPPETSTQQGQMQGMPAPAQALLEPRRSSSLPSSLLLDELLASPKFLQPAQPFLETEALEELEALEEAALLETPLSEEEYRALLEVL</sequence>
<feature type="domain" description="Homeobox" evidence="8">
    <location>
        <begin position="17"/>
        <end position="77"/>
    </location>
</feature>
<keyword evidence="4 5" id="KW-0539">Nucleus</keyword>
<dbReference type="GO" id="GO:0006357">
    <property type="term" value="P:regulation of transcription by RNA polymerase II"/>
    <property type="evidence" value="ECO:0000318"/>
    <property type="project" value="GO_Central"/>
</dbReference>
<feature type="region of interest" description="Disordered" evidence="7">
    <location>
        <begin position="1"/>
        <end position="25"/>
    </location>
</feature>
<dbReference type="CDD" id="cd00086">
    <property type="entry name" value="homeodomain"/>
    <property type="match status" value="1"/>
</dbReference>
<feature type="DNA-binding region" description="Homeobox" evidence="5">
    <location>
        <begin position="101"/>
        <end position="137"/>
    </location>
</feature>
<dbReference type="GO" id="GO:0000981">
    <property type="term" value="F:DNA-binding transcription factor activity, RNA polymerase II-specific"/>
    <property type="evidence" value="ECO:0000318"/>
    <property type="project" value="GO_Central"/>
</dbReference>
<dbReference type="Ensembl" id="ENSPTRT00000091186.1">
    <property type="protein sequence ID" value="ENSPTRP00000080857.1"/>
    <property type="gene ID" value="ENSPTRG00000052669.1"/>
</dbReference>
<evidence type="ECO:0000313" key="10">
    <source>
        <dbReference type="Proteomes" id="UP000002277"/>
    </source>
</evidence>
<evidence type="ECO:0000256" key="1">
    <source>
        <dbReference type="ARBA" id="ARBA00004123"/>
    </source>
</evidence>
<evidence type="ECO:0000259" key="8">
    <source>
        <dbReference type="PROSITE" id="PS50071"/>
    </source>
</evidence>
<evidence type="ECO:0000256" key="2">
    <source>
        <dbReference type="ARBA" id="ARBA00023125"/>
    </source>
</evidence>
<feature type="domain" description="Homeobox" evidence="8">
    <location>
        <begin position="99"/>
        <end position="136"/>
    </location>
</feature>
<dbReference type="InterPro" id="IPR051306">
    <property type="entry name" value="Homeobox_regulator"/>
</dbReference>
<feature type="compositionally biased region" description="Low complexity" evidence="7">
    <location>
        <begin position="299"/>
        <end position="311"/>
    </location>
</feature>
<feature type="compositionally biased region" description="Polar residues" evidence="7">
    <location>
        <begin position="1"/>
        <end position="13"/>
    </location>
</feature>
<dbReference type="SMART" id="SM00389">
    <property type="entry name" value="HOX"/>
    <property type="match status" value="2"/>
</dbReference>
<feature type="region of interest" description="Disordered" evidence="7">
    <location>
        <begin position="225"/>
        <end position="331"/>
    </location>
</feature>
<dbReference type="FunFam" id="1.10.10.60:FF:000354">
    <property type="entry name" value="Double homeobox protein 4"/>
    <property type="match status" value="1"/>
</dbReference>